<dbReference type="RefSeq" id="WP_112260446.1">
    <property type="nucleotide sequence ID" value="NZ_QMIG01000046.1"/>
</dbReference>
<dbReference type="Gene3D" id="1.20.1260.10">
    <property type="match status" value="1"/>
</dbReference>
<evidence type="ECO:0000313" key="4">
    <source>
        <dbReference type="EMBL" id="RAW09332.1"/>
    </source>
</evidence>
<dbReference type="Proteomes" id="UP000250462">
    <property type="component" value="Unassembled WGS sequence"/>
</dbReference>
<feature type="domain" description="Ferritin/DPS" evidence="3">
    <location>
        <begin position="17"/>
        <end position="152"/>
    </location>
</feature>
<dbReference type="InterPro" id="IPR002177">
    <property type="entry name" value="DPS_DNA-bd"/>
</dbReference>
<comment type="similarity">
    <text evidence="1 2">Belongs to the Dps family.</text>
</comment>
<dbReference type="PRINTS" id="PR01346">
    <property type="entry name" value="HELNAPAPROT"/>
</dbReference>
<evidence type="ECO:0000259" key="3">
    <source>
        <dbReference type="Pfam" id="PF00210"/>
    </source>
</evidence>
<dbReference type="PROSITE" id="PS00818">
    <property type="entry name" value="DPS_1"/>
    <property type="match status" value="1"/>
</dbReference>
<evidence type="ECO:0000256" key="1">
    <source>
        <dbReference type="ARBA" id="ARBA00009497"/>
    </source>
</evidence>
<dbReference type="SUPFAM" id="SSF47240">
    <property type="entry name" value="Ferritin-like"/>
    <property type="match status" value="1"/>
</dbReference>
<dbReference type="AlphaFoldDB" id="A0A329QDJ6"/>
<dbReference type="PANTHER" id="PTHR42932">
    <property type="entry name" value="GENERAL STRESS PROTEIN 20U"/>
    <property type="match status" value="1"/>
</dbReference>
<dbReference type="GO" id="GO:0016722">
    <property type="term" value="F:oxidoreductase activity, acting on metal ions"/>
    <property type="evidence" value="ECO:0007669"/>
    <property type="project" value="InterPro"/>
</dbReference>
<protein>
    <submittedName>
        <fullName evidence="4">DNA starvation/stationary phase protection protein</fullName>
    </submittedName>
</protein>
<proteinExistence type="inferred from homology"/>
<dbReference type="PANTHER" id="PTHR42932:SF2">
    <property type="entry name" value="DNA PROTECTION DURING STARVATION PROTEIN 1"/>
    <property type="match status" value="1"/>
</dbReference>
<comment type="caution">
    <text evidence="4">The sequence shown here is derived from an EMBL/GenBank/DDBJ whole genome shotgun (WGS) entry which is preliminary data.</text>
</comment>
<evidence type="ECO:0000256" key="2">
    <source>
        <dbReference type="RuleBase" id="RU003875"/>
    </source>
</evidence>
<dbReference type="InterPro" id="IPR012347">
    <property type="entry name" value="Ferritin-like"/>
</dbReference>
<dbReference type="EMBL" id="QMIG01000046">
    <property type="protein sequence ID" value="RAW09332.1"/>
    <property type="molecule type" value="Genomic_DNA"/>
</dbReference>
<dbReference type="Pfam" id="PF00210">
    <property type="entry name" value="Ferritin"/>
    <property type="match status" value="1"/>
</dbReference>
<dbReference type="InterPro" id="IPR009078">
    <property type="entry name" value="Ferritin-like_SF"/>
</dbReference>
<dbReference type="InterPro" id="IPR023188">
    <property type="entry name" value="DPS_DNA-bd_CS"/>
</dbReference>
<dbReference type="GO" id="GO:0008199">
    <property type="term" value="F:ferric iron binding"/>
    <property type="evidence" value="ECO:0007669"/>
    <property type="project" value="InterPro"/>
</dbReference>
<gene>
    <name evidence="4" type="ORF">DPM12_21715</name>
</gene>
<organism evidence="4 5">
    <name type="scientific">Phytoactinopolyspora halophila</name>
    <dbReference type="NCBI Taxonomy" id="1981511"/>
    <lineage>
        <taxon>Bacteria</taxon>
        <taxon>Bacillati</taxon>
        <taxon>Actinomycetota</taxon>
        <taxon>Actinomycetes</taxon>
        <taxon>Jiangellales</taxon>
        <taxon>Jiangellaceae</taxon>
        <taxon>Phytoactinopolyspora</taxon>
    </lineage>
</organism>
<dbReference type="OrthoDB" id="9797687at2"/>
<evidence type="ECO:0000313" key="5">
    <source>
        <dbReference type="Proteomes" id="UP000250462"/>
    </source>
</evidence>
<dbReference type="CDD" id="cd01043">
    <property type="entry name" value="DPS"/>
    <property type="match status" value="1"/>
</dbReference>
<dbReference type="InterPro" id="IPR008331">
    <property type="entry name" value="Ferritin_DPS_dom"/>
</dbReference>
<name>A0A329QDJ6_9ACTN</name>
<dbReference type="PIRSF" id="PIRSF005900">
    <property type="entry name" value="Dps"/>
    <property type="match status" value="1"/>
</dbReference>
<keyword evidence="5" id="KW-1185">Reference proteome</keyword>
<reference evidence="4 5" key="1">
    <citation type="submission" date="2018-06" db="EMBL/GenBank/DDBJ databases">
        <title>Phytoactinopolyspora halophila sp. nov., a novel halophilic actinomycete isolated from a saline soil in China.</title>
        <authorList>
            <person name="Tang S.-K."/>
        </authorList>
    </citation>
    <scope>NUCLEOTIDE SEQUENCE [LARGE SCALE GENOMIC DNA]</scope>
    <source>
        <strain evidence="4 5">YIM 96934</strain>
    </source>
</reference>
<sequence>MTAPESPNRVSGRDVAEQLEPLLTELIALALNGKQAHWHLYGRQFSPLHEKLDEVVSEARTYADEIAERLVALGVPVDGRPQAVAQASPDFPEGFVSDDKVLALIVEQLDALIDRTRETLGPLESIDLASQDIALELLRVLEKRRWMLAAFQNTEASKR</sequence>
<accession>A0A329QDJ6</accession>